<evidence type="ECO:0000256" key="3">
    <source>
        <dbReference type="ARBA" id="ARBA00022692"/>
    </source>
</evidence>
<dbReference type="EMBL" id="UYRR01033255">
    <property type="protein sequence ID" value="VDK58287.1"/>
    <property type="molecule type" value="Genomic_DNA"/>
</dbReference>
<dbReference type="OrthoDB" id="588261at2759"/>
<keyword evidence="7 9" id="KW-0472">Membrane</keyword>
<feature type="binding site" description="axial binding residue" evidence="8">
    <location>
        <position position="46"/>
    </location>
    <ligand>
        <name>heme</name>
        <dbReference type="ChEBI" id="CHEBI:30413"/>
        <note>ligand shared with second transmembrane subunit</note>
    </ligand>
    <ligandPart>
        <name>Fe</name>
        <dbReference type="ChEBI" id="CHEBI:18248"/>
    </ligandPart>
</feature>
<protein>
    <recommendedName>
        <fullName evidence="12">Succinate dehydrogenase cytochrome b560 subunit, mitochondrial</fullName>
    </recommendedName>
</protein>
<dbReference type="GO" id="GO:0046872">
    <property type="term" value="F:metal ion binding"/>
    <property type="evidence" value="ECO:0007669"/>
    <property type="project" value="UniProtKB-KW"/>
</dbReference>
<evidence type="ECO:0008006" key="12">
    <source>
        <dbReference type="Google" id="ProtNLM"/>
    </source>
</evidence>
<keyword evidence="3 9" id="KW-0812">Transmembrane</keyword>
<evidence type="ECO:0000256" key="4">
    <source>
        <dbReference type="ARBA" id="ARBA00022723"/>
    </source>
</evidence>
<evidence type="ECO:0000313" key="10">
    <source>
        <dbReference type="EMBL" id="VDK58287.1"/>
    </source>
</evidence>
<evidence type="ECO:0000313" key="11">
    <source>
        <dbReference type="Proteomes" id="UP000267096"/>
    </source>
</evidence>
<dbReference type="InterPro" id="IPR000701">
    <property type="entry name" value="SuccDH_FuR_B_TM-su"/>
</dbReference>
<dbReference type="PIRSF" id="PIRSF000178">
    <property type="entry name" value="SDH_cyt_b560"/>
    <property type="match status" value="1"/>
</dbReference>
<dbReference type="PROSITE" id="PS01001">
    <property type="entry name" value="SDH_CYT_2"/>
    <property type="match status" value="1"/>
</dbReference>
<dbReference type="InterPro" id="IPR018495">
    <property type="entry name" value="Succ_DH_cyt_bsu_CS"/>
</dbReference>
<comment type="cofactor">
    <cofactor evidence="8">
        <name>heme</name>
        <dbReference type="ChEBI" id="CHEBI:30413"/>
    </cofactor>
    <text evidence="8">The heme is bound between the two transmembrane subunits.</text>
</comment>
<name>A0A3P6RGD8_ANISI</name>
<dbReference type="Gene3D" id="1.20.1300.10">
    <property type="entry name" value="Fumarate reductase/succinate dehydrogenase, transmembrane subunit"/>
    <property type="match status" value="1"/>
</dbReference>
<sequence>MFLGGVGFSVLPLDFTTFIDFIRGLHIPTVILDAFRFVIAFPIAFHTLNGIRFIGFDMAKGTDIVSVYKGAYLVLGLAALIALAVVIYPHLQHHEEAKQ</sequence>
<accession>A0A3P6RGD8</accession>
<feature type="transmembrane region" description="Helical" evidence="9">
    <location>
        <begin position="34"/>
        <end position="51"/>
    </location>
</feature>
<evidence type="ECO:0000256" key="6">
    <source>
        <dbReference type="ARBA" id="ARBA00023004"/>
    </source>
</evidence>
<evidence type="ECO:0000256" key="7">
    <source>
        <dbReference type="ARBA" id="ARBA00023136"/>
    </source>
</evidence>
<reference evidence="10 11" key="1">
    <citation type="submission" date="2018-11" db="EMBL/GenBank/DDBJ databases">
        <authorList>
            <consortium name="Pathogen Informatics"/>
        </authorList>
    </citation>
    <scope>NUCLEOTIDE SEQUENCE [LARGE SCALE GENOMIC DNA]</scope>
</reference>
<dbReference type="GO" id="GO:0005739">
    <property type="term" value="C:mitochondrion"/>
    <property type="evidence" value="ECO:0007669"/>
    <property type="project" value="GOC"/>
</dbReference>
<keyword evidence="6 8" id="KW-0408">Iron</keyword>
<keyword evidence="5 9" id="KW-1133">Transmembrane helix</keyword>
<comment type="subcellular location">
    <subcellularLocation>
        <location evidence="1">Membrane</location>
        <topology evidence="1">Multi-pass membrane protein</topology>
    </subcellularLocation>
</comment>
<dbReference type="GO" id="GO:0009055">
    <property type="term" value="F:electron transfer activity"/>
    <property type="evidence" value="ECO:0007669"/>
    <property type="project" value="InterPro"/>
</dbReference>
<dbReference type="GO" id="GO:0006099">
    <property type="term" value="P:tricarboxylic acid cycle"/>
    <property type="evidence" value="ECO:0007669"/>
    <property type="project" value="InterPro"/>
</dbReference>
<proteinExistence type="predicted"/>
<dbReference type="Proteomes" id="UP000267096">
    <property type="component" value="Unassembled WGS sequence"/>
</dbReference>
<dbReference type="GO" id="GO:0016020">
    <property type="term" value="C:membrane"/>
    <property type="evidence" value="ECO:0007669"/>
    <property type="project" value="UniProtKB-SubCell"/>
</dbReference>
<dbReference type="PANTHER" id="PTHR10978">
    <property type="entry name" value="SUCCINATE DEHYDROGENASE CYTOCHROME B560 SUBUNIT"/>
    <property type="match status" value="1"/>
</dbReference>
<organism evidence="10 11">
    <name type="scientific">Anisakis simplex</name>
    <name type="common">Herring worm</name>
    <dbReference type="NCBI Taxonomy" id="6269"/>
    <lineage>
        <taxon>Eukaryota</taxon>
        <taxon>Metazoa</taxon>
        <taxon>Ecdysozoa</taxon>
        <taxon>Nematoda</taxon>
        <taxon>Chromadorea</taxon>
        <taxon>Rhabditida</taxon>
        <taxon>Spirurina</taxon>
        <taxon>Ascaridomorpha</taxon>
        <taxon>Ascaridoidea</taxon>
        <taxon>Anisakidae</taxon>
        <taxon>Anisakis</taxon>
        <taxon>Anisakis simplex complex</taxon>
    </lineage>
</organism>
<dbReference type="AlphaFoldDB" id="A0A3P6RGD8"/>
<dbReference type="InterPro" id="IPR034804">
    <property type="entry name" value="SQR/QFR_C/D"/>
</dbReference>
<dbReference type="InterPro" id="IPR014314">
    <property type="entry name" value="Succ_DH_cytb556"/>
</dbReference>
<evidence type="ECO:0000256" key="9">
    <source>
        <dbReference type="SAM" id="Phobius"/>
    </source>
</evidence>
<evidence type="ECO:0000256" key="2">
    <source>
        <dbReference type="ARBA" id="ARBA00022617"/>
    </source>
</evidence>
<feature type="transmembrane region" description="Helical" evidence="9">
    <location>
        <begin position="71"/>
        <end position="91"/>
    </location>
</feature>
<gene>
    <name evidence="10" type="ORF">ASIM_LOCUS16624</name>
</gene>
<keyword evidence="11" id="KW-1185">Reference proteome</keyword>
<dbReference type="GO" id="GO:0006121">
    <property type="term" value="P:mitochondrial electron transport, succinate to ubiquinone"/>
    <property type="evidence" value="ECO:0007669"/>
    <property type="project" value="TreeGrafter"/>
</dbReference>
<dbReference type="Pfam" id="PF01127">
    <property type="entry name" value="Sdh_cyt"/>
    <property type="match status" value="1"/>
</dbReference>
<dbReference type="PANTHER" id="PTHR10978:SF5">
    <property type="entry name" value="SUCCINATE DEHYDROGENASE CYTOCHROME B560 SUBUNIT, MITOCHONDRIAL"/>
    <property type="match status" value="1"/>
</dbReference>
<evidence type="ECO:0000256" key="8">
    <source>
        <dbReference type="PIRSR" id="PIRSR000178-1"/>
    </source>
</evidence>
<keyword evidence="4 8" id="KW-0479">Metal-binding</keyword>
<feature type="transmembrane region" description="Helical" evidence="9">
    <location>
        <begin position="6"/>
        <end position="22"/>
    </location>
</feature>
<evidence type="ECO:0000256" key="1">
    <source>
        <dbReference type="ARBA" id="ARBA00004141"/>
    </source>
</evidence>
<keyword evidence="2 8" id="KW-0349">Heme</keyword>
<evidence type="ECO:0000256" key="5">
    <source>
        <dbReference type="ARBA" id="ARBA00022989"/>
    </source>
</evidence>
<dbReference type="SUPFAM" id="SSF81343">
    <property type="entry name" value="Fumarate reductase respiratory complex transmembrane subunits"/>
    <property type="match status" value="1"/>
</dbReference>